<dbReference type="PANTHER" id="PTHR43386:SF25">
    <property type="entry name" value="PEPTIDE ABC TRANSPORTER PERMEASE PROTEIN"/>
    <property type="match status" value="1"/>
</dbReference>
<dbReference type="CDD" id="cd06261">
    <property type="entry name" value="TM_PBP2"/>
    <property type="match status" value="1"/>
</dbReference>
<name>A0A840BXT9_9HYPH</name>
<dbReference type="GO" id="GO:0005886">
    <property type="term" value="C:plasma membrane"/>
    <property type="evidence" value="ECO:0007669"/>
    <property type="project" value="UniProtKB-SubCell"/>
</dbReference>
<keyword evidence="2 7" id="KW-0813">Transport</keyword>
<dbReference type="InterPro" id="IPR035906">
    <property type="entry name" value="MetI-like_sf"/>
</dbReference>
<feature type="transmembrane region" description="Helical" evidence="7">
    <location>
        <begin position="251"/>
        <end position="278"/>
    </location>
</feature>
<keyword evidence="10" id="KW-1185">Reference proteome</keyword>
<evidence type="ECO:0000256" key="7">
    <source>
        <dbReference type="RuleBase" id="RU363032"/>
    </source>
</evidence>
<dbReference type="InterPro" id="IPR000515">
    <property type="entry name" value="MetI-like"/>
</dbReference>
<evidence type="ECO:0000256" key="1">
    <source>
        <dbReference type="ARBA" id="ARBA00004651"/>
    </source>
</evidence>
<evidence type="ECO:0000256" key="3">
    <source>
        <dbReference type="ARBA" id="ARBA00022475"/>
    </source>
</evidence>
<dbReference type="Gene3D" id="1.10.3720.10">
    <property type="entry name" value="MetI-like"/>
    <property type="match status" value="1"/>
</dbReference>
<dbReference type="PROSITE" id="PS50928">
    <property type="entry name" value="ABC_TM1"/>
    <property type="match status" value="1"/>
</dbReference>
<reference evidence="9 10" key="1">
    <citation type="submission" date="2020-08" db="EMBL/GenBank/DDBJ databases">
        <title>Genomic Encyclopedia of Type Strains, Phase IV (KMG-IV): sequencing the most valuable type-strain genomes for metagenomic binning, comparative biology and taxonomic classification.</title>
        <authorList>
            <person name="Goeker M."/>
        </authorList>
    </citation>
    <scope>NUCLEOTIDE SEQUENCE [LARGE SCALE GENOMIC DNA]</scope>
    <source>
        <strain evidence="9 10">DSM 103737</strain>
    </source>
</reference>
<proteinExistence type="inferred from homology"/>
<feature type="transmembrane region" description="Helical" evidence="7">
    <location>
        <begin position="95"/>
        <end position="117"/>
    </location>
</feature>
<dbReference type="InterPro" id="IPR050366">
    <property type="entry name" value="BP-dependent_transpt_permease"/>
</dbReference>
<feature type="transmembrane region" description="Helical" evidence="7">
    <location>
        <begin position="27"/>
        <end position="50"/>
    </location>
</feature>
<keyword evidence="5 7" id="KW-1133">Transmembrane helix</keyword>
<dbReference type="EMBL" id="JACIEN010000004">
    <property type="protein sequence ID" value="MBB4018321.1"/>
    <property type="molecule type" value="Genomic_DNA"/>
</dbReference>
<sequence>MAEHADNSPRPATGPGALMRYFLGKSVLFNIAAALVALQAVVALCAPLLAPYDPLYQDILQRMKGPSAAHWLGTDQFGRDVLARIIYGLRASLGISASAVVLALLVGGTLGLAAAYYRGIVDRIIMRVMDVFFAFPVMLLAIGVIATLGPGALSTAIAIAIVYSPIFARLLRGPALVIVESDYVTAARSIGASDARIIFLHMLPNLASVVVVQFSLLLSSAILVEASLSFLGLGTQPPVPSLGMMLSEGRAFLFLSPWAAVFSGLAILIVAFGLNLFGDALRDDLDPRLRQAPS</sequence>
<dbReference type="Proteomes" id="UP000577362">
    <property type="component" value="Unassembled WGS sequence"/>
</dbReference>
<protein>
    <submittedName>
        <fullName evidence="9">Peptide/nickel transport system permease protein</fullName>
    </submittedName>
</protein>
<dbReference type="GO" id="GO:0055085">
    <property type="term" value="P:transmembrane transport"/>
    <property type="evidence" value="ECO:0007669"/>
    <property type="project" value="InterPro"/>
</dbReference>
<evidence type="ECO:0000313" key="9">
    <source>
        <dbReference type="EMBL" id="MBB4018321.1"/>
    </source>
</evidence>
<dbReference type="SUPFAM" id="SSF161098">
    <property type="entry name" value="MetI-like"/>
    <property type="match status" value="1"/>
</dbReference>
<evidence type="ECO:0000256" key="4">
    <source>
        <dbReference type="ARBA" id="ARBA00022692"/>
    </source>
</evidence>
<keyword evidence="4 7" id="KW-0812">Transmembrane</keyword>
<comment type="similarity">
    <text evidence="7">Belongs to the binding-protein-dependent transport system permease family.</text>
</comment>
<evidence type="ECO:0000313" key="10">
    <source>
        <dbReference type="Proteomes" id="UP000577362"/>
    </source>
</evidence>
<dbReference type="PANTHER" id="PTHR43386">
    <property type="entry name" value="OLIGOPEPTIDE TRANSPORT SYSTEM PERMEASE PROTEIN APPC"/>
    <property type="match status" value="1"/>
</dbReference>
<gene>
    <name evidence="9" type="ORF">GGR16_003368</name>
</gene>
<evidence type="ECO:0000256" key="6">
    <source>
        <dbReference type="ARBA" id="ARBA00023136"/>
    </source>
</evidence>
<dbReference type="RefSeq" id="WP_183317311.1">
    <property type="nucleotide sequence ID" value="NZ_JACIEN010000004.1"/>
</dbReference>
<evidence type="ECO:0000256" key="2">
    <source>
        <dbReference type="ARBA" id="ARBA00022448"/>
    </source>
</evidence>
<keyword evidence="3" id="KW-1003">Cell membrane</keyword>
<feature type="domain" description="ABC transmembrane type-1" evidence="8">
    <location>
        <begin position="89"/>
        <end position="278"/>
    </location>
</feature>
<dbReference type="Pfam" id="PF00528">
    <property type="entry name" value="BPD_transp_1"/>
    <property type="match status" value="1"/>
</dbReference>
<evidence type="ECO:0000259" key="8">
    <source>
        <dbReference type="PROSITE" id="PS50928"/>
    </source>
</evidence>
<comment type="caution">
    <text evidence="9">The sequence shown here is derived from an EMBL/GenBank/DDBJ whole genome shotgun (WGS) entry which is preliminary data.</text>
</comment>
<comment type="subcellular location">
    <subcellularLocation>
        <location evidence="1 7">Cell membrane</location>
        <topology evidence="1 7">Multi-pass membrane protein</topology>
    </subcellularLocation>
</comment>
<keyword evidence="6 7" id="KW-0472">Membrane</keyword>
<organism evidence="9 10">
    <name type="scientific">Chelatococcus caeni</name>
    <dbReference type="NCBI Taxonomy" id="1348468"/>
    <lineage>
        <taxon>Bacteria</taxon>
        <taxon>Pseudomonadati</taxon>
        <taxon>Pseudomonadota</taxon>
        <taxon>Alphaproteobacteria</taxon>
        <taxon>Hyphomicrobiales</taxon>
        <taxon>Chelatococcaceae</taxon>
        <taxon>Chelatococcus</taxon>
    </lineage>
</organism>
<dbReference type="AlphaFoldDB" id="A0A840BXT9"/>
<evidence type="ECO:0000256" key="5">
    <source>
        <dbReference type="ARBA" id="ARBA00022989"/>
    </source>
</evidence>
<accession>A0A840BXT9</accession>
<feature type="transmembrane region" description="Helical" evidence="7">
    <location>
        <begin position="206"/>
        <end position="231"/>
    </location>
</feature>
<feature type="transmembrane region" description="Helical" evidence="7">
    <location>
        <begin position="124"/>
        <end position="146"/>
    </location>
</feature>